<comment type="caution">
    <text evidence="2">The sequence shown here is derived from an EMBL/GenBank/DDBJ whole genome shotgun (WGS) entry which is preliminary data.</text>
</comment>
<organism evidence="2 3">
    <name type="scientific">Steroidobacter gossypii</name>
    <dbReference type="NCBI Taxonomy" id="2805490"/>
    <lineage>
        <taxon>Bacteria</taxon>
        <taxon>Pseudomonadati</taxon>
        <taxon>Pseudomonadota</taxon>
        <taxon>Gammaproteobacteria</taxon>
        <taxon>Steroidobacterales</taxon>
        <taxon>Steroidobacteraceae</taxon>
        <taxon>Steroidobacter</taxon>
    </lineage>
</organism>
<protein>
    <recommendedName>
        <fullName evidence="4">Lipoprotein</fullName>
    </recommendedName>
</protein>
<keyword evidence="3" id="KW-1185">Reference proteome</keyword>
<proteinExistence type="predicted"/>
<dbReference type="EMBL" id="JAEVLS010000002">
    <property type="protein sequence ID" value="MBM0105242.1"/>
    <property type="molecule type" value="Genomic_DNA"/>
</dbReference>
<keyword evidence="1" id="KW-0732">Signal</keyword>
<sequence length="157" mass="16567">MRRLLAGIVQVFATLLVSACNWSPTPRTPNAAVEAMPELGGDPPVSVRSFKVLAGTPSPMSRADALAGLKDALPYLQQAAKQSELEGKTPTGSFVNTFVALPDGTVPIMMEGQSRLNGGDPNGVVKGFLELAMSNEWRFPASGGKTLIEVEFVVGRP</sequence>
<gene>
    <name evidence="2" type="ORF">JM946_10805</name>
</gene>
<dbReference type="Proteomes" id="UP000661077">
    <property type="component" value="Unassembled WGS sequence"/>
</dbReference>
<accession>A0ABS1WWB4</accession>
<reference evidence="2 3" key="1">
    <citation type="journal article" date="2021" name="Int. J. Syst. Evol. Microbiol.">
        <title>Steroidobacter gossypii sp. nov., isolated from soil of cotton cropping field.</title>
        <authorList>
            <person name="Huang R."/>
            <person name="Yang S."/>
            <person name="Zhen C."/>
            <person name="Liu W."/>
        </authorList>
    </citation>
    <scope>NUCLEOTIDE SEQUENCE [LARGE SCALE GENOMIC DNA]</scope>
    <source>
        <strain evidence="2 3">S1-65</strain>
    </source>
</reference>
<evidence type="ECO:0008006" key="4">
    <source>
        <dbReference type="Google" id="ProtNLM"/>
    </source>
</evidence>
<name>A0ABS1WWB4_9GAMM</name>
<evidence type="ECO:0000313" key="3">
    <source>
        <dbReference type="Proteomes" id="UP000661077"/>
    </source>
</evidence>
<dbReference type="PROSITE" id="PS51257">
    <property type="entry name" value="PROKAR_LIPOPROTEIN"/>
    <property type="match status" value="1"/>
</dbReference>
<evidence type="ECO:0000256" key="1">
    <source>
        <dbReference type="SAM" id="SignalP"/>
    </source>
</evidence>
<dbReference type="RefSeq" id="WP_203167294.1">
    <property type="nucleotide sequence ID" value="NZ_JAEVLS010000002.1"/>
</dbReference>
<feature type="chain" id="PRO_5046663124" description="Lipoprotein" evidence="1">
    <location>
        <begin position="20"/>
        <end position="157"/>
    </location>
</feature>
<feature type="signal peptide" evidence="1">
    <location>
        <begin position="1"/>
        <end position="19"/>
    </location>
</feature>
<evidence type="ECO:0000313" key="2">
    <source>
        <dbReference type="EMBL" id="MBM0105242.1"/>
    </source>
</evidence>